<accession>Q4RUF5</accession>
<name>Q4RUF5_TETNG</name>
<dbReference type="AlphaFoldDB" id="Q4RUF5"/>
<reference evidence="3" key="2">
    <citation type="submission" date="2004-02" db="EMBL/GenBank/DDBJ databases">
        <authorList>
            <consortium name="Genoscope"/>
            <consortium name="Whitehead Institute Centre for Genome Research"/>
        </authorList>
    </citation>
    <scope>NUCLEOTIDE SEQUENCE</scope>
</reference>
<dbReference type="InterPro" id="IPR050821">
    <property type="entry name" value="Cytosolic_carboxypeptidase"/>
</dbReference>
<dbReference type="PANTHER" id="PTHR12756">
    <property type="entry name" value="CYTOSOLIC CARBOXYPEPTIDASE"/>
    <property type="match status" value="1"/>
</dbReference>
<dbReference type="KEGG" id="tng:GSTEN00028817G001"/>
<comment type="cofactor">
    <cofactor evidence="1">
        <name>Zn(2+)</name>
        <dbReference type="ChEBI" id="CHEBI:29105"/>
    </cofactor>
</comment>
<dbReference type="OrthoDB" id="10253041at2759"/>
<proteinExistence type="predicted"/>
<feature type="region of interest" description="Disordered" evidence="2">
    <location>
        <begin position="246"/>
        <end position="282"/>
    </location>
</feature>
<dbReference type="PANTHER" id="PTHR12756:SF9">
    <property type="entry name" value="CYTOSOLIC CARBOXYPEPTIDASE 6"/>
    <property type="match status" value="1"/>
</dbReference>
<dbReference type="EMBL" id="CAAE01014995">
    <property type="protein sequence ID" value="CAG07977.1"/>
    <property type="molecule type" value="Genomic_DNA"/>
</dbReference>
<protein>
    <submittedName>
        <fullName evidence="3">(spotted green pufferfish) hypothetical protein</fullName>
    </submittedName>
</protein>
<evidence type="ECO:0000256" key="1">
    <source>
        <dbReference type="ARBA" id="ARBA00001947"/>
    </source>
</evidence>
<evidence type="ECO:0000313" key="3">
    <source>
        <dbReference type="EMBL" id="CAG07977.1"/>
    </source>
</evidence>
<sequence>MELVRFRDEEGMLKNGRGSRLTFDWVDEQEGSARKQRLPAKNVYYYRCPDHRRNYVMSFAFCFDREDDVYQFAYCYPYTYSRLQHYLASLERRNLPYLQRELLGLSVVLQRQQFKFSFCLPCRLLPANKSVIMRERRWTSLFPSLHKYKIILIDANRPVIALGRAPPPPQRLLTRTLSDDCSGLGRAAEAVVGRAAQQQRRLDLLTITHSAILLIYCGLLCLLFPPLLCPPSPSSSHSLILPQLPGASEKETQRESKSALNSEDTAQIDGPTPVSHHPAPTWTSICPSPPLAQVLPAENLRTSVLIHLSGGSGGSSGPSRRHTKQDDMCYALPVSDVEDFRPLHKTDFDNQKVYLVHRAEQNGSTGQPCEAQILALAGKLRSLNISFSFQSQVFFLSD</sequence>
<comment type="caution">
    <text evidence="3">The sequence shown here is derived from an EMBL/GenBank/DDBJ whole genome shotgun (WGS) entry which is preliminary data.</text>
</comment>
<reference evidence="3" key="1">
    <citation type="journal article" date="2004" name="Nature">
        <title>Genome duplication in the teleost fish Tetraodon nigroviridis reveals the early vertebrate proto-karyotype.</title>
        <authorList>
            <person name="Jaillon O."/>
            <person name="Aury J.-M."/>
            <person name="Brunet F."/>
            <person name="Petit J.-L."/>
            <person name="Stange-Thomann N."/>
            <person name="Mauceli E."/>
            <person name="Bouneau L."/>
            <person name="Fischer C."/>
            <person name="Ozouf-Costaz C."/>
            <person name="Bernot A."/>
            <person name="Nicaud S."/>
            <person name="Jaffe D."/>
            <person name="Fisher S."/>
            <person name="Lutfalla G."/>
            <person name="Dossat C."/>
            <person name="Segurens B."/>
            <person name="Dasilva C."/>
            <person name="Salanoubat M."/>
            <person name="Levy M."/>
            <person name="Boudet N."/>
            <person name="Castellano S."/>
            <person name="Anthouard V."/>
            <person name="Jubin C."/>
            <person name="Castelli V."/>
            <person name="Katinka M."/>
            <person name="Vacherie B."/>
            <person name="Biemont C."/>
            <person name="Skalli Z."/>
            <person name="Cattolico L."/>
            <person name="Poulain J."/>
            <person name="De Berardinis V."/>
            <person name="Cruaud C."/>
            <person name="Duprat S."/>
            <person name="Brottier P."/>
            <person name="Coutanceau J.-P."/>
            <person name="Gouzy J."/>
            <person name="Parra G."/>
            <person name="Lardier G."/>
            <person name="Chapple C."/>
            <person name="McKernan K.J."/>
            <person name="McEwan P."/>
            <person name="Bosak S."/>
            <person name="Kellis M."/>
            <person name="Volff J.-N."/>
            <person name="Guigo R."/>
            <person name="Zody M.C."/>
            <person name="Mesirov J."/>
            <person name="Lindblad-Toh K."/>
            <person name="Birren B."/>
            <person name="Nusbaum C."/>
            <person name="Kahn D."/>
            <person name="Robinson-Rechavi M."/>
            <person name="Laudet V."/>
            <person name="Schachter V."/>
            <person name="Quetier F."/>
            <person name="Saurin W."/>
            <person name="Scarpelli C."/>
            <person name="Wincker P."/>
            <person name="Lander E.S."/>
            <person name="Weissenbach J."/>
            <person name="Roest Crollius H."/>
        </authorList>
    </citation>
    <scope>NUCLEOTIDE SEQUENCE [LARGE SCALE GENOMIC DNA]</scope>
</reference>
<feature type="compositionally biased region" description="Basic and acidic residues" evidence="2">
    <location>
        <begin position="248"/>
        <end position="257"/>
    </location>
</feature>
<gene>
    <name evidence="3" type="ORF">GSTENG00028817001</name>
</gene>
<organism evidence="3">
    <name type="scientific">Tetraodon nigroviridis</name>
    <name type="common">Spotted green pufferfish</name>
    <name type="synonym">Chelonodon nigroviridis</name>
    <dbReference type="NCBI Taxonomy" id="99883"/>
    <lineage>
        <taxon>Eukaryota</taxon>
        <taxon>Metazoa</taxon>
        <taxon>Chordata</taxon>
        <taxon>Craniata</taxon>
        <taxon>Vertebrata</taxon>
        <taxon>Euteleostomi</taxon>
        <taxon>Actinopterygii</taxon>
        <taxon>Neopterygii</taxon>
        <taxon>Teleostei</taxon>
        <taxon>Neoteleostei</taxon>
        <taxon>Acanthomorphata</taxon>
        <taxon>Eupercaria</taxon>
        <taxon>Tetraodontiformes</taxon>
        <taxon>Tetradontoidea</taxon>
        <taxon>Tetraodontidae</taxon>
        <taxon>Tetraodon</taxon>
    </lineage>
</organism>
<evidence type="ECO:0000256" key="2">
    <source>
        <dbReference type="SAM" id="MobiDB-lite"/>
    </source>
</evidence>